<dbReference type="STRING" id="525904.Tter_2827"/>
<accession>D1CIZ0</accession>
<dbReference type="OrthoDB" id="3213869at2"/>
<evidence type="ECO:0000313" key="2">
    <source>
        <dbReference type="Proteomes" id="UP000000323"/>
    </source>
</evidence>
<evidence type="ECO:0000313" key="1">
    <source>
        <dbReference type="EMBL" id="ACZ43710.1"/>
    </source>
</evidence>
<dbReference type="Gene3D" id="3.40.50.300">
    <property type="entry name" value="P-loop containing nucleotide triphosphate hydrolases"/>
    <property type="match status" value="1"/>
</dbReference>
<gene>
    <name evidence="1" type="ordered locus">Tter_2827</name>
</gene>
<dbReference type="KEGG" id="ttr:Tter_2827"/>
<protein>
    <recommendedName>
        <fullName evidence="3">HPr kinase</fullName>
    </recommendedName>
</protein>
<organism evidence="1 2">
    <name type="scientific">Thermobaculum terrenum (strain ATCC BAA-798 / CCMEE 7001 / YNP1)</name>
    <dbReference type="NCBI Taxonomy" id="525904"/>
    <lineage>
        <taxon>Bacteria</taxon>
        <taxon>Bacillati</taxon>
        <taxon>Chloroflexota</taxon>
        <taxon>Chloroflexia</taxon>
        <taxon>Candidatus Thermobaculales</taxon>
        <taxon>Candidatus Thermobaculaceae</taxon>
        <taxon>Thermobaculum</taxon>
    </lineage>
</organism>
<dbReference type="HOGENOM" id="CLU_855089_0_0_0"/>
<proteinExistence type="predicted"/>
<keyword evidence="2" id="KW-1185">Reference proteome</keyword>
<dbReference type="EMBL" id="CP001826">
    <property type="protein sequence ID" value="ACZ43710.1"/>
    <property type="molecule type" value="Genomic_DNA"/>
</dbReference>
<dbReference type="eggNOG" id="COG1493">
    <property type="taxonomic scope" value="Bacteria"/>
</dbReference>
<dbReference type="InterPro" id="IPR027417">
    <property type="entry name" value="P-loop_NTPase"/>
</dbReference>
<evidence type="ECO:0008006" key="3">
    <source>
        <dbReference type="Google" id="ProtNLM"/>
    </source>
</evidence>
<name>D1CIZ0_THET1</name>
<dbReference type="AlphaFoldDB" id="D1CIZ0"/>
<reference evidence="2" key="1">
    <citation type="journal article" date="2010" name="Stand. Genomic Sci.">
        <title>Complete genome sequence of 'Thermobaculum terrenum' type strain (YNP1).</title>
        <authorList>
            <person name="Kiss H."/>
            <person name="Cleland D."/>
            <person name="Lapidus A."/>
            <person name="Lucas S."/>
            <person name="Glavina Del Rio T."/>
            <person name="Nolan M."/>
            <person name="Tice H."/>
            <person name="Han C."/>
            <person name="Goodwin L."/>
            <person name="Pitluck S."/>
            <person name="Liolios K."/>
            <person name="Ivanova N."/>
            <person name="Mavromatis K."/>
            <person name="Ovchinnikova G."/>
            <person name="Pati A."/>
            <person name="Chen A."/>
            <person name="Palaniappan K."/>
            <person name="Land M."/>
            <person name="Hauser L."/>
            <person name="Chang Y."/>
            <person name="Jeffries C."/>
            <person name="Lu M."/>
            <person name="Brettin T."/>
            <person name="Detter J."/>
            <person name="Goker M."/>
            <person name="Tindall B."/>
            <person name="Beck B."/>
            <person name="McDermott T."/>
            <person name="Woyke T."/>
            <person name="Bristow J."/>
            <person name="Eisen J."/>
            <person name="Markowitz V."/>
            <person name="Hugenholtz P."/>
            <person name="Kyrpides N."/>
            <person name="Klenk H."/>
            <person name="Cheng J."/>
        </authorList>
    </citation>
    <scope>NUCLEOTIDE SEQUENCE [LARGE SCALE GENOMIC DNA]</scope>
    <source>
        <strain evidence="2">ATCC BAA-798 / YNP1</strain>
    </source>
</reference>
<sequence>MIRYHARDDQPGSFPQGSDLYAMYGLLVRSDVPLPIAPVRGEPRPEPELEMVLASDGGGLAPLEGPVLAEMRCYGRCHEGRVATRLHQGEDGLWLWHDTVGTFHLLPERRRVEVYPERDVPADILGHVLLGQVGVFAVQRLGRPVLHAGAVITDRGAAVFLGDKGQGKTTMLSAFMVRGHAVLTDDALPLGVSSSGVLGFPGVPVVRLWRHTAVRVLGGEEGLHALIPGYDKHLLSLEGTGAFSELPTSVRAIYLLDRYDPGRWRSDDVVITPLQGRAALVALTQHTALRALLQPEDAAQLLPVYSEVVRRVPVRLLSYPSGFEHQDKVYAALLRDLEGEA</sequence>
<dbReference type="Proteomes" id="UP000000323">
    <property type="component" value="Chromosome 2"/>
</dbReference>
<dbReference type="SUPFAM" id="SSF53795">
    <property type="entry name" value="PEP carboxykinase-like"/>
    <property type="match status" value="1"/>
</dbReference>